<feature type="domain" description="Glycosyltransferase subfamily 4-like N-terminal" evidence="1">
    <location>
        <begin position="9"/>
        <end position="111"/>
    </location>
</feature>
<evidence type="ECO:0000313" key="2">
    <source>
        <dbReference type="EMBL" id="GAG90412.1"/>
    </source>
</evidence>
<dbReference type="Pfam" id="PF13439">
    <property type="entry name" value="Glyco_transf_4"/>
    <property type="match status" value="1"/>
</dbReference>
<organism evidence="2">
    <name type="scientific">marine sediment metagenome</name>
    <dbReference type="NCBI Taxonomy" id="412755"/>
    <lineage>
        <taxon>unclassified sequences</taxon>
        <taxon>metagenomes</taxon>
        <taxon>ecological metagenomes</taxon>
    </lineage>
</organism>
<evidence type="ECO:0000259" key="1">
    <source>
        <dbReference type="Pfam" id="PF13439"/>
    </source>
</evidence>
<dbReference type="Gene3D" id="3.40.50.2000">
    <property type="entry name" value="Glycogen Phosphorylase B"/>
    <property type="match status" value="1"/>
</dbReference>
<name>X1CAY5_9ZZZZ</name>
<dbReference type="AlphaFoldDB" id="X1CAY5"/>
<proteinExistence type="predicted"/>
<dbReference type="InterPro" id="IPR028098">
    <property type="entry name" value="Glyco_trans_4-like_N"/>
</dbReference>
<reference evidence="2" key="1">
    <citation type="journal article" date="2014" name="Front. Microbiol.">
        <title>High frequency of phylogenetically diverse reductive dehalogenase-homologous genes in deep subseafloor sedimentary metagenomes.</title>
        <authorList>
            <person name="Kawai M."/>
            <person name="Futagami T."/>
            <person name="Toyoda A."/>
            <person name="Takaki Y."/>
            <person name="Nishi S."/>
            <person name="Hori S."/>
            <person name="Arai W."/>
            <person name="Tsubouchi T."/>
            <person name="Morono Y."/>
            <person name="Uchiyama I."/>
            <person name="Ito T."/>
            <person name="Fujiyama A."/>
            <person name="Inagaki F."/>
            <person name="Takami H."/>
        </authorList>
    </citation>
    <scope>NUCLEOTIDE SEQUENCE</scope>
    <source>
        <strain evidence="2">Expedition CK06-06</strain>
    </source>
</reference>
<feature type="non-terminal residue" evidence="2">
    <location>
        <position position="181"/>
    </location>
</feature>
<dbReference type="SUPFAM" id="SSF53756">
    <property type="entry name" value="UDP-Glycosyltransferase/glycogen phosphorylase"/>
    <property type="match status" value="1"/>
</dbReference>
<comment type="caution">
    <text evidence="2">The sequence shown here is derived from an EMBL/GenBank/DDBJ whole genome shotgun (WGS) entry which is preliminary data.</text>
</comment>
<dbReference type="EMBL" id="BART01027096">
    <property type="protein sequence ID" value="GAG90412.1"/>
    <property type="molecule type" value="Genomic_DNA"/>
</dbReference>
<gene>
    <name evidence="2" type="ORF">S01H4_48129</name>
</gene>
<sequence length="181" mass="20185">MESELAIDPPDLVHIDMLFIAPLIGQTNSTPAILSQNNVEVQNRKRWVNNQGAWIHRTLFRIDAAKLERWEQYWLNAYKACIAVSEADAAYFRSCTPGQSVFVVPNGVDLEAFKPPTQSESDRKDIIFFGALGYPANSEAVIHFCKDIFPLIIKEKADVRVSILGAHAPEEVTELGQMAGV</sequence>
<protein>
    <recommendedName>
        <fullName evidence="1">Glycosyltransferase subfamily 4-like N-terminal domain-containing protein</fullName>
    </recommendedName>
</protein>
<accession>X1CAY5</accession>